<protein>
    <recommendedName>
        <fullName evidence="4">Gag-like protein</fullName>
    </recommendedName>
</protein>
<accession>A0AAU9TS33</accession>
<reference evidence="2" key="1">
    <citation type="submission" date="2022-03" db="EMBL/GenBank/DDBJ databases">
        <authorList>
            <person name="Tunstrom K."/>
        </authorList>
    </citation>
    <scope>NUCLEOTIDE SEQUENCE</scope>
</reference>
<dbReference type="AlphaFoldDB" id="A0AAU9TS33"/>
<evidence type="ECO:0000313" key="3">
    <source>
        <dbReference type="Proteomes" id="UP001153954"/>
    </source>
</evidence>
<dbReference type="EMBL" id="CAKOGL010000008">
    <property type="protein sequence ID" value="CAH2089965.1"/>
    <property type="molecule type" value="Genomic_DNA"/>
</dbReference>
<keyword evidence="3" id="KW-1185">Reference proteome</keyword>
<feature type="coiled-coil region" evidence="1">
    <location>
        <begin position="102"/>
        <end position="129"/>
    </location>
</feature>
<name>A0AAU9TS33_EUPED</name>
<dbReference type="Proteomes" id="UP001153954">
    <property type="component" value="Unassembled WGS sequence"/>
</dbReference>
<evidence type="ECO:0000256" key="1">
    <source>
        <dbReference type="SAM" id="Coils"/>
    </source>
</evidence>
<proteinExistence type="predicted"/>
<feature type="coiled-coil region" evidence="1">
    <location>
        <begin position="1"/>
        <end position="28"/>
    </location>
</feature>
<organism evidence="2 3">
    <name type="scientific">Euphydryas editha</name>
    <name type="common">Edith's checkerspot</name>
    <dbReference type="NCBI Taxonomy" id="104508"/>
    <lineage>
        <taxon>Eukaryota</taxon>
        <taxon>Metazoa</taxon>
        <taxon>Ecdysozoa</taxon>
        <taxon>Arthropoda</taxon>
        <taxon>Hexapoda</taxon>
        <taxon>Insecta</taxon>
        <taxon>Pterygota</taxon>
        <taxon>Neoptera</taxon>
        <taxon>Endopterygota</taxon>
        <taxon>Lepidoptera</taxon>
        <taxon>Glossata</taxon>
        <taxon>Ditrysia</taxon>
        <taxon>Papilionoidea</taxon>
        <taxon>Nymphalidae</taxon>
        <taxon>Nymphalinae</taxon>
        <taxon>Euphydryas</taxon>
    </lineage>
</organism>
<evidence type="ECO:0008006" key="4">
    <source>
        <dbReference type="Google" id="ProtNLM"/>
    </source>
</evidence>
<comment type="caution">
    <text evidence="2">The sequence shown here is derived from an EMBL/GenBank/DDBJ whole genome shotgun (WGS) entry which is preliminary data.</text>
</comment>
<sequence length="403" mass="46614">MDRTRTEREKIDREKAKIRKDIEKYIKDIGKSVAEEFEIKIETIKKAIDLTRNLKTELKEIILESVNDLRNIIYNYREDNIDFREKTADLSEMILKCQNTDFNLLEAHTKRVENRIQAIQEQMDQQHRDIQTQMRTYAAVAATQTIHKASERTPAIQSMVVTSKEETDTSEVVLEKIRKIVRATESGIKVERVRKAKDRKVVMSFVSNEEREQAKKKLEGTGLAVEVLKNKDPLLVLKGVPKTLTDEEVESALRNQNRGLFGGLDPGDDRLKIKYRRNNRNQYTTQVVLSASPALWRRITDLGRVSIDLHRVVALDQSPLVQCTRCLGYGHSKRFCKGKEDICSHCGDCHTRDRCTKWKESSPPSCINCRNNRMGNIEHNAFDESCPIRKRWDTLARSTVAYH</sequence>
<gene>
    <name evidence="2" type="ORF">EEDITHA_LOCUS5968</name>
</gene>
<evidence type="ECO:0000313" key="2">
    <source>
        <dbReference type="EMBL" id="CAH2089965.1"/>
    </source>
</evidence>
<keyword evidence="1" id="KW-0175">Coiled coil</keyword>